<dbReference type="AlphaFoldDB" id="A0A6N2MCP5"/>
<feature type="compositionally biased region" description="Basic and acidic residues" evidence="1">
    <location>
        <begin position="100"/>
        <end position="113"/>
    </location>
</feature>
<accession>A0A6N2MCP5</accession>
<gene>
    <name evidence="2" type="ORF">SVIM_LOCUS351228</name>
</gene>
<organism evidence="2">
    <name type="scientific">Salix viminalis</name>
    <name type="common">Common osier</name>
    <name type="synonym">Basket willow</name>
    <dbReference type="NCBI Taxonomy" id="40686"/>
    <lineage>
        <taxon>Eukaryota</taxon>
        <taxon>Viridiplantae</taxon>
        <taxon>Streptophyta</taxon>
        <taxon>Embryophyta</taxon>
        <taxon>Tracheophyta</taxon>
        <taxon>Spermatophyta</taxon>
        <taxon>Magnoliopsida</taxon>
        <taxon>eudicotyledons</taxon>
        <taxon>Gunneridae</taxon>
        <taxon>Pentapetalae</taxon>
        <taxon>rosids</taxon>
        <taxon>fabids</taxon>
        <taxon>Malpighiales</taxon>
        <taxon>Salicaceae</taxon>
        <taxon>Saliceae</taxon>
        <taxon>Salix</taxon>
    </lineage>
</organism>
<evidence type="ECO:0000313" key="2">
    <source>
        <dbReference type="EMBL" id="VFU51732.1"/>
    </source>
</evidence>
<evidence type="ECO:0000256" key="1">
    <source>
        <dbReference type="SAM" id="MobiDB-lite"/>
    </source>
</evidence>
<sequence length="142" mass="15412">MPPSDYKLITASNMRSKGGHAAQTDADLESRKASGSVVLMPSSGSDQPEIKLLSPLLPGEKGSPNLPKMGKGNRFSRKHFGHRTSLQLPSPFSAVKKHPTKDQKKCSSDRNSKETEVMVFVTVLPTTGDLSANHVDTDPDWQ</sequence>
<dbReference type="EMBL" id="CAADRP010001769">
    <property type="protein sequence ID" value="VFU51732.1"/>
    <property type="molecule type" value="Genomic_DNA"/>
</dbReference>
<feature type="region of interest" description="Disordered" evidence="1">
    <location>
        <begin position="1"/>
        <end position="113"/>
    </location>
</feature>
<name>A0A6N2MCP5_SALVM</name>
<protein>
    <submittedName>
        <fullName evidence="2">Uncharacterized protein</fullName>
    </submittedName>
</protein>
<proteinExistence type="predicted"/>
<reference evidence="2" key="1">
    <citation type="submission" date="2019-03" db="EMBL/GenBank/DDBJ databases">
        <authorList>
            <person name="Mank J."/>
            <person name="Almeida P."/>
        </authorList>
    </citation>
    <scope>NUCLEOTIDE SEQUENCE</scope>
    <source>
        <strain evidence="2">78183</strain>
    </source>
</reference>